<evidence type="ECO:0008006" key="3">
    <source>
        <dbReference type="Google" id="ProtNLM"/>
    </source>
</evidence>
<accession>R1CGP2</accession>
<reference evidence="1 2" key="1">
    <citation type="journal article" date="2015" name="Geomicrobiol. J.">
        <title>Caldisalinibacter kiritimatiensis gen. nov., sp. nov., a moderately thermohalophilic thiosulfate-reducing bacterium from a hypersaline microbial mat.</title>
        <authorList>
            <person name="Ben Hania W."/>
            <person name="Joseph M."/>
            <person name="Fiebig A."/>
            <person name="Bunk B."/>
            <person name="Klenk H.-P."/>
            <person name="Fardeau M.-L."/>
            <person name="Spring S."/>
        </authorList>
    </citation>
    <scope>NUCLEOTIDE SEQUENCE [LARGE SCALE GENOMIC DNA]</scope>
    <source>
        <strain evidence="1 2">L21-TH-D2</strain>
    </source>
</reference>
<keyword evidence="2" id="KW-1185">Reference proteome</keyword>
<dbReference type="OrthoDB" id="5380364at2"/>
<protein>
    <recommendedName>
        <fullName evidence="3">Amidoligase enzyme</fullName>
    </recommendedName>
</protein>
<comment type="caution">
    <text evidence="1">The sequence shown here is derived from an EMBL/GenBank/DDBJ whole genome shotgun (WGS) entry which is preliminary data.</text>
</comment>
<dbReference type="AlphaFoldDB" id="R1CGP2"/>
<organism evidence="1 2">
    <name type="scientific">Caldisalinibacter kiritimatiensis</name>
    <dbReference type="NCBI Taxonomy" id="1304284"/>
    <lineage>
        <taxon>Bacteria</taxon>
        <taxon>Bacillati</taxon>
        <taxon>Bacillota</taxon>
        <taxon>Tissierellia</taxon>
        <taxon>Tissierellales</taxon>
        <taxon>Thermohalobacteraceae</taxon>
        <taxon>Caldisalinibacter</taxon>
    </lineage>
</organism>
<name>R1CGP2_9FIRM</name>
<gene>
    <name evidence="1" type="ORF">L21TH_0507</name>
</gene>
<proteinExistence type="predicted"/>
<evidence type="ECO:0000313" key="1">
    <source>
        <dbReference type="EMBL" id="EOD01460.1"/>
    </source>
</evidence>
<dbReference type="PANTHER" id="PTHR36847:SF1">
    <property type="entry name" value="AMIDOLIGASE ENZYME"/>
    <property type="match status" value="1"/>
</dbReference>
<dbReference type="STRING" id="1304284.L21TH_0507"/>
<dbReference type="eggNOG" id="ENOG5032WJ9">
    <property type="taxonomic scope" value="Bacteria"/>
</dbReference>
<sequence length="393" mass="45143">MHYRIRGEECRHIQAANIARGQLQEEYNIPDSPIGQGNININEALQNQQNMDQIAEENRRALTGEYEDEGHFYCDNVEEFGVALERLKNVPLPYDRANALNGSNITFGIELEFVDGDSDAIARELYELGIISEPRMVRYHDSGTPGKWTLERDGSVTSGRRGGELVSPVLRDTPETWEQIEKICEVAKRHGARINYKCGGHVHVSMEPLDTARQRWRRFFKAIKGYEETIYRASGGNEGRIRSGHSYYAMPFNERASYGTRRRVTMESESDVHSLVEDIGNRNRYYGINLTNIHRPDKPNTIEFRYFNGSLDPATIQANIKIAAGIIMASEKVRSKDLRDAPTPETMKRRGNMLNNARNERNNQSLMEFLDIFFSRKRDKEHVLGVLARNTWR</sequence>
<dbReference type="Proteomes" id="UP000013378">
    <property type="component" value="Unassembled WGS sequence"/>
</dbReference>
<dbReference type="PANTHER" id="PTHR36847">
    <property type="entry name" value="AMIDOLIGASE ENZYME"/>
    <property type="match status" value="1"/>
</dbReference>
<dbReference type="PATRIC" id="fig|1304284.3.peg.496"/>
<dbReference type="EMBL" id="ARZA01000058">
    <property type="protein sequence ID" value="EOD01460.1"/>
    <property type="molecule type" value="Genomic_DNA"/>
</dbReference>
<dbReference type="InterPro" id="IPR022025">
    <property type="entry name" value="Amidoligase_2"/>
</dbReference>
<dbReference type="Pfam" id="PF12224">
    <property type="entry name" value="Amidoligase_2"/>
    <property type="match status" value="1"/>
</dbReference>
<evidence type="ECO:0000313" key="2">
    <source>
        <dbReference type="Proteomes" id="UP000013378"/>
    </source>
</evidence>
<dbReference type="RefSeq" id="WP_006308247.1">
    <property type="nucleotide sequence ID" value="NZ_ARZA01000058.1"/>
</dbReference>